<evidence type="ECO:0000256" key="3">
    <source>
        <dbReference type="SAM" id="MobiDB-lite"/>
    </source>
</evidence>
<dbReference type="PANTHER" id="PTHR45625:SF3">
    <property type="entry name" value="PEPTIDYL-PROLYL CIS-TRANS ISOMERASE B-RELATED"/>
    <property type="match status" value="1"/>
</dbReference>
<evidence type="ECO:0000313" key="6">
    <source>
        <dbReference type="EMBL" id="MBD7998794.1"/>
    </source>
</evidence>
<feature type="compositionally biased region" description="Basic and acidic residues" evidence="3">
    <location>
        <begin position="1"/>
        <end position="18"/>
    </location>
</feature>
<protein>
    <recommendedName>
        <fullName evidence="2">Peptidyl-prolyl cis-trans isomerase</fullName>
        <shortName evidence="2">PPIase</shortName>
        <ecNumber evidence="2">5.2.1.8</ecNumber>
    </recommendedName>
</protein>
<feature type="transmembrane region" description="Helical" evidence="4">
    <location>
        <begin position="32"/>
        <end position="53"/>
    </location>
</feature>
<dbReference type="SUPFAM" id="SSF50891">
    <property type="entry name" value="Cyclophilin-like"/>
    <property type="match status" value="1"/>
</dbReference>
<feature type="region of interest" description="Disordered" evidence="3">
    <location>
        <begin position="1"/>
        <end position="22"/>
    </location>
</feature>
<keyword evidence="4" id="KW-0812">Transmembrane</keyword>
<dbReference type="EMBL" id="JACSQE010000006">
    <property type="protein sequence ID" value="MBD7998794.1"/>
    <property type="molecule type" value="Genomic_DNA"/>
</dbReference>
<evidence type="ECO:0000256" key="4">
    <source>
        <dbReference type="SAM" id="Phobius"/>
    </source>
</evidence>
<accession>A0ABR8V1Z1</accession>
<dbReference type="PANTHER" id="PTHR45625">
    <property type="entry name" value="PEPTIDYL-PROLYL CIS-TRANS ISOMERASE-RELATED"/>
    <property type="match status" value="1"/>
</dbReference>
<dbReference type="InterPro" id="IPR002130">
    <property type="entry name" value="Cyclophilin-type_PPIase_dom"/>
</dbReference>
<dbReference type="Proteomes" id="UP000633601">
    <property type="component" value="Unassembled WGS sequence"/>
</dbReference>
<dbReference type="Pfam" id="PF00160">
    <property type="entry name" value="Pro_isomerase"/>
    <property type="match status" value="1"/>
</dbReference>
<dbReference type="RefSeq" id="WP_191790472.1">
    <property type="nucleotide sequence ID" value="NZ_JACSQE010000006.1"/>
</dbReference>
<keyword evidence="4" id="KW-1133">Transmembrane helix</keyword>
<dbReference type="CDD" id="cd00317">
    <property type="entry name" value="cyclophilin"/>
    <property type="match status" value="1"/>
</dbReference>
<comment type="function">
    <text evidence="1 2">PPIases accelerate the folding of proteins. It catalyzes the cis-trans isomerization of proline imidic peptide bonds in oligopeptides.</text>
</comment>
<dbReference type="Gene3D" id="2.40.100.10">
    <property type="entry name" value="Cyclophilin-like"/>
    <property type="match status" value="1"/>
</dbReference>
<gene>
    <name evidence="6" type="ORF">H9640_09545</name>
</gene>
<comment type="similarity">
    <text evidence="2">Belongs to the cyclophilin-type PPIase family.</text>
</comment>
<comment type="caution">
    <text evidence="6">The sequence shown here is derived from an EMBL/GenBank/DDBJ whole genome shotgun (WGS) entry which is preliminary data.</text>
</comment>
<evidence type="ECO:0000259" key="5">
    <source>
        <dbReference type="PROSITE" id="PS50072"/>
    </source>
</evidence>
<evidence type="ECO:0000313" key="7">
    <source>
        <dbReference type="Proteomes" id="UP000633601"/>
    </source>
</evidence>
<dbReference type="InterPro" id="IPR029000">
    <property type="entry name" value="Cyclophilin-like_dom_sf"/>
</dbReference>
<name>A0ABR8V1Z1_9CELL</name>
<organism evidence="6 7">
    <name type="scientific">Oerskovia gallyi</name>
    <dbReference type="NCBI Taxonomy" id="2762226"/>
    <lineage>
        <taxon>Bacteria</taxon>
        <taxon>Bacillati</taxon>
        <taxon>Actinomycetota</taxon>
        <taxon>Actinomycetes</taxon>
        <taxon>Micrococcales</taxon>
        <taxon>Cellulomonadaceae</taxon>
        <taxon>Oerskovia</taxon>
    </lineage>
</organism>
<comment type="catalytic activity">
    <reaction evidence="2">
        <text>[protein]-peptidylproline (omega=180) = [protein]-peptidylproline (omega=0)</text>
        <dbReference type="Rhea" id="RHEA:16237"/>
        <dbReference type="Rhea" id="RHEA-COMP:10747"/>
        <dbReference type="Rhea" id="RHEA-COMP:10748"/>
        <dbReference type="ChEBI" id="CHEBI:83833"/>
        <dbReference type="ChEBI" id="CHEBI:83834"/>
        <dbReference type="EC" id="5.2.1.8"/>
    </reaction>
</comment>
<dbReference type="PRINTS" id="PR00153">
    <property type="entry name" value="CSAPPISMRASE"/>
</dbReference>
<dbReference type="InterPro" id="IPR044666">
    <property type="entry name" value="Cyclophilin_A-like"/>
</dbReference>
<proteinExistence type="inferred from homology"/>
<keyword evidence="4" id="KW-0472">Membrane</keyword>
<evidence type="ECO:0000256" key="1">
    <source>
        <dbReference type="ARBA" id="ARBA00002388"/>
    </source>
</evidence>
<keyword evidence="2 6" id="KW-0413">Isomerase</keyword>
<reference evidence="6 7" key="1">
    <citation type="submission" date="2020-08" db="EMBL/GenBank/DDBJ databases">
        <title>A Genomic Blueprint of the Chicken Gut Microbiome.</title>
        <authorList>
            <person name="Gilroy R."/>
            <person name="Ravi A."/>
            <person name="Getino M."/>
            <person name="Pursley I."/>
            <person name="Horton D.L."/>
            <person name="Alikhan N.-F."/>
            <person name="Baker D."/>
            <person name="Gharbi K."/>
            <person name="Hall N."/>
            <person name="Watson M."/>
            <person name="Adriaenssens E.M."/>
            <person name="Foster-Nyarko E."/>
            <person name="Jarju S."/>
            <person name="Secka A."/>
            <person name="Antonio M."/>
            <person name="Oren A."/>
            <person name="Chaudhuri R."/>
            <person name="La Ragione R.M."/>
            <person name="Hildebrand F."/>
            <person name="Pallen M.J."/>
        </authorList>
    </citation>
    <scope>NUCLEOTIDE SEQUENCE [LARGE SCALE GENOMIC DNA]</scope>
    <source>
        <strain evidence="6 7">Sa2CUA8</strain>
    </source>
</reference>
<keyword evidence="7" id="KW-1185">Reference proteome</keyword>
<feature type="region of interest" description="Disordered" evidence="3">
    <location>
        <begin position="214"/>
        <end position="235"/>
    </location>
</feature>
<sequence length="235" mass="24639">MSTSKRERERARLREQKWTQRQATARARRRRAWTIAGAVAGVAVVAGVTVLAVNANAPDKTFTLPPASAAQDREWTGELRTSAGDVAFTLDGQAAPQAVANFVSLAREKYFDGTDCHRLTTEGIFILQCGDPTGTGTGGPGYEFGPVENAPEDGLYPAGTIAMARTEAGTDTMGSQFFLVYEDTTLPTTTGGYTVFGKITSGLDVVRAVADAGTADGTGNGSPATPVTIEGVETQ</sequence>
<keyword evidence="2" id="KW-0697">Rotamase</keyword>
<dbReference type="PROSITE" id="PS50072">
    <property type="entry name" value="CSA_PPIASE_2"/>
    <property type="match status" value="1"/>
</dbReference>
<evidence type="ECO:0000256" key="2">
    <source>
        <dbReference type="RuleBase" id="RU363019"/>
    </source>
</evidence>
<dbReference type="EC" id="5.2.1.8" evidence="2"/>
<feature type="domain" description="PPIase cyclophilin-type" evidence="5">
    <location>
        <begin position="81"/>
        <end position="234"/>
    </location>
</feature>
<dbReference type="GO" id="GO:0016853">
    <property type="term" value="F:isomerase activity"/>
    <property type="evidence" value="ECO:0007669"/>
    <property type="project" value="UniProtKB-KW"/>
</dbReference>